<proteinExistence type="predicted"/>
<sequence>MAFEPSLHTLALAADIAGISERYLHASLLAASVACIEQQQAEWWASSVMPDESVWREVEAFACDEDPDTPETAATYLLLVLACLAIWFVAPEELAEIDEPLCATLRRAPGRQLKTAEATAIWHLLEAAFCRDHKADILASR</sequence>
<keyword evidence="2" id="KW-1185">Reference proteome</keyword>
<accession>A0ABR3G3M4</accession>
<organism evidence="1 2">
    <name type="scientific">Discina gigas</name>
    <dbReference type="NCBI Taxonomy" id="1032678"/>
    <lineage>
        <taxon>Eukaryota</taxon>
        <taxon>Fungi</taxon>
        <taxon>Dikarya</taxon>
        <taxon>Ascomycota</taxon>
        <taxon>Pezizomycotina</taxon>
        <taxon>Pezizomycetes</taxon>
        <taxon>Pezizales</taxon>
        <taxon>Discinaceae</taxon>
        <taxon>Discina</taxon>
    </lineage>
</organism>
<dbReference type="EMBL" id="JBBBZM010000532">
    <property type="protein sequence ID" value="KAL0630540.1"/>
    <property type="molecule type" value="Genomic_DNA"/>
</dbReference>
<evidence type="ECO:0000313" key="1">
    <source>
        <dbReference type="EMBL" id="KAL0630540.1"/>
    </source>
</evidence>
<gene>
    <name evidence="1" type="ORF">Q9L58_010613</name>
</gene>
<name>A0ABR3G3M4_9PEZI</name>
<dbReference type="Proteomes" id="UP001447188">
    <property type="component" value="Unassembled WGS sequence"/>
</dbReference>
<protein>
    <submittedName>
        <fullName evidence="1">Uncharacterized protein</fullName>
    </submittedName>
</protein>
<reference evidence="1 2" key="1">
    <citation type="submission" date="2024-02" db="EMBL/GenBank/DDBJ databases">
        <title>Discinaceae phylogenomics.</title>
        <authorList>
            <person name="Dirks A.C."/>
            <person name="James T.Y."/>
        </authorList>
    </citation>
    <scope>NUCLEOTIDE SEQUENCE [LARGE SCALE GENOMIC DNA]</scope>
    <source>
        <strain evidence="1 2">ACD0624</strain>
    </source>
</reference>
<comment type="caution">
    <text evidence="1">The sequence shown here is derived from an EMBL/GenBank/DDBJ whole genome shotgun (WGS) entry which is preliminary data.</text>
</comment>
<evidence type="ECO:0000313" key="2">
    <source>
        <dbReference type="Proteomes" id="UP001447188"/>
    </source>
</evidence>